<dbReference type="SUPFAM" id="SSF54285">
    <property type="entry name" value="MoaD/ThiS"/>
    <property type="match status" value="1"/>
</dbReference>
<dbReference type="InterPro" id="IPR012675">
    <property type="entry name" value="Beta-grasp_dom_sf"/>
</dbReference>
<reference evidence="2" key="1">
    <citation type="journal article" date="2014" name="Genome Biol. Evol.">
        <title>Pangenome evidence for extensive interdomain horizontal transfer affecting lineage core and shell genes in uncultured planktonic thaumarchaeota and euryarchaeota.</title>
        <authorList>
            <person name="Deschamps P."/>
            <person name="Zivanovic Y."/>
            <person name="Moreira D."/>
            <person name="Rodriguez-Valera F."/>
            <person name="Lopez-Garcia P."/>
        </authorList>
    </citation>
    <scope>NUCLEOTIDE SEQUENCE</scope>
</reference>
<dbReference type="InterPro" id="IPR036504">
    <property type="entry name" value="CGI121/TPRKB_sf"/>
</dbReference>
<comment type="similarity">
    <text evidence="1">Belongs to the CGI121/TPRKB family.</text>
</comment>
<evidence type="ECO:0000313" key="2">
    <source>
        <dbReference type="EMBL" id="AIF02363.1"/>
    </source>
</evidence>
<dbReference type="Pfam" id="PF02597">
    <property type="entry name" value="ThiS"/>
    <property type="match status" value="1"/>
</dbReference>
<dbReference type="InterPro" id="IPR016155">
    <property type="entry name" value="Mopterin_synth/thiamin_S_b"/>
</dbReference>
<dbReference type="CDD" id="cd17040">
    <property type="entry name" value="Ubl_MoaD_like"/>
    <property type="match status" value="1"/>
</dbReference>
<evidence type="ECO:0000256" key="1">
    <source>
        <dbReference type="ARBA" id="ARBA00005546"/>
    </source>
</evidence>
<dbReference type="Pfam" id="PF08617">
    <property type="entry name" value="CGI-121"/>
    <property type="match status" value="1"/>
</dbReference>
<sequence>MITVKLLGGAKKSFSTDTILFKKNILTLSELINHLIQIKPKDTLEFDIANLLIAVNGIDSSALDGLDTKLEDNDVVSIIPVIHGGTASRIQFSIMNSDVEIFDIAINKELDIEFLNKLREKYPYLTIQAINSRFILDVNHIKKILALSLYAKKNKTLLSKKIETDILLRFACTTQISYAIKVAGRKPKNDFVLVAIGKKSTLDKLNSDLISHLNPRPLSKNNHPFLKKQFKISKKQMSALSSSDPLEDILVEKAAVLF</sequence>
<dbReference type="AlphaFoldDB" id="A0A075GL16"/>
<proteinExistence type="inferred from homology"/>
<dbReference type="NCBIfam" id="NF011465">
    <property type="entry name" value="PRK14886.1-1"/>
    <property type="match status" value="1"/>
</dbReference>
<accession>A0A075GL16</accession>
<dbReference type="Gene3D" id="3.10.20.30">
    <property type="match status" value="1"/>
</dbReference>
<dbReference type="SUPFAM" id="SSF143870">
    <property type="entry name" value="PF0523-like"/>
    <property type="match status" value="1"/>
</dbReference>
<protein>
    <submittedName>
        <fullName evidence="2">Thiamine S protein</fullName>
    </submittedName>
</protein>
<dbReference type="InterPro" id="IPR013926">
    <property type="entry name" value="CGI121/TPRKB"/>
</dbReference>
<dbReference type="InterPro" id="IPR003749">
    <property type="entry name" value="ThiS/MoaD-like"/>
</dbReference>
<name>A0A075GL16_9ARCH</name>
<dbReference type="EMBL" id="KF900647">
    <property type="protein sequence ID" value="AIF02363.1"/>
    <property type="molecule type" value="Genomic_DNA"/>
</dbReference>
<dbReference type="Gene3D" id="3.30.2380.10">
    <property type="entry name" value="CGI121/TPRKB"/>
    <property type="match status" value="1"/>
</dbReference>
<organism evidence="2">
    <name type="scientific">uncultured marine thaumarchaeote KM3_156_B03</name>
    <dbReference type="NCBI Taxonomy" id="1456022"/>
    <lineage>
        <taxon>Archaea</taxon>
        <taxon>Nitrososphaerota</taxon>
        <taxon>environmental samples</taxon>
    </lineage>
</organism>